<dbReference type="Proteomes" id="UP000256913">
    <property type="component" value="Unassembled WGS sequence"/>
</dbReference>
<evidence type="ECO:0000256" key="2">
    <source>
        <dbReference type="ARBA" id="ARBA00022490"/>
    </source>
</evidence>
<organism evidence="18 19">
    <name type="scientific">Asanoa ferruginea</name>
    <dbReference type="NCBI Taxonomy" id="53367"/>
    <lineage>
        <taxon>Bacteria</taxon>
        <taxon>Bacillati</taxon>
        <taxon>Actinomycetota</taxon>
        <taxon>Actinomycetes</taxon>
        <taxon>Micromonosporales</taxon>
        <taxon>Micromonosporaceae</taxon>
        <taxon>Asanoa</taxon>
    </lineage>
</organism>
<keyword evidence="3" id="KW-0479">Metal-binding</keyword>
<dbReference type="EMBL" id="QUMQ01000001">
    <property type="protein sequence ID" value="REF96722.1"/>
    <property type="molecule type" value="Genomic_DNA"/>
</dbReference>
<comment type="subcellular location">
    <subcellularLocation>
        <location evidence="1">Cytoplasm</location>
    </subcellularLocation>
</comment>
<evidence type="ECO:0000256" key="10">
    <source>
        <dbReference type="ARBA" id="ARBA00022840"/>
    </source>
</evidence>
<feature type="domain" description="ABC transporter" evidence="17">
    <location>
        <begin position="456"/>
        <end position="753"/>
    </location>
</feature>
<evidence type="ECO:0000256" key="11">
    <source>
        <dbReference type="ARBA" id="ARBA00022881"/>
    </source>
</evidence>
<dbReference type="Gene3D" id="1.10.8.280">
    <property type="entry name" value="ABC transporter ATPase domain-like"/>
    <property type="match status" value="1"/>
</dbReference>
<keyword evidence="4" id="KW-0677">Repeat</keyword>
<dbReference type="CDD" id="cd03270">
    <property type="entry name" value="ABC_UvrA_I"/>
    <property type="match status" value="1"/>
</dbReference>
<evidence type="ECO:0000256" key="8">
    <source>
        <dbReference type="ARBA" id="ARBA00022771"/>
    </source>
</evidence>
<keyword evidence="9" id="KW-0862">Zinc</keyword>
<comment type="caution">
    <text evidence="18">The sequence shown here is derived from an EMBL/GenBank/DDBJ whole genome shotgun (WGS) entry which is preliminary data.</text>
</comment>
<evidence type="ECO:0000256" key="7">
    <source>
        <dbReference type="ARBA" id="ARBA00022769"/>
    </source>
</evidence>
<evidence type="ECO:0000256" key="13">
    <source>
        <dbReference type="ARBA" id="ARBA00023204"/>
    </source>
</evidence>
<dbReference type="SUPFAM" id="SSF52540">
    <property type="entry name" value="P-loop containing nucleoside triphosphate hydrolases"/>
    <property type="match status" value="2"/>
</dbReference>
<dbReference type="AlphaFoldDB" id="A0A3D9ZJR4"/>
<evidence type="ECO:0000313" key="18">
    <source>
        <dbReference type="EMBL" id="REF96722.1"/>
    </source>
</evidence>
<comment type="similarity">
    <text evidence="14">Belongs to the ABC transporter superfamily. UvrA family.</text>
</comment>
<evidence type="ECO:0000256" key="12">
    <source>
        <dbReference type="ARBA" id="ARBA00023125"/>
    </source>
</evidence>
<keyword evidence="13" id="KW-0234">DNA repair</keyword>
<accession>A0A3D9ZJR4</accession>
<dbReference type="GO" id="GO:0003677">
    <property type="term" value="F:DNA binding"/>
    <property type="evidence" value="ECO:0007669"/>
    <property type="project" value="UniProtKB-KW"/>
</dbReference>
<keyword evidence="7" id="KW-0228">DNA excision</keyword>
<keyword evidence="19" id="KW-1185">Reference proteome</keyword>
<evidence type="ECO:0000259" key="17">
    <source>
        <dbReference type="PROSITE" id="PS50893"/>
    </source>
</evidence>
<dbReference type="GO" id="GO:0008270">
    <property type="term" value="F:zinc ion binding"/>
    <property type="evidence" value="ECO:0007669"/>
    <property type="project" value="UniProtKB-KW"/>
</dbReference>
<dbReference type="Gene3D" id="3.40.50.300">
    <property type="entry name" value="P-loop containing nucleotide triphosphate hydrolases"/>
    <property type="match status" value="3"/>
</dbReference>
<evidence type="ECO:0000256" key="5">
    <source>
        <dbReference type="ARBA" id="ARBA00022741"/>
    </source>
</evidence>
<name>A0A3D9ZJR4_9ACTN</name>
<reference evidence="18 19" key="1">
    <citation type="submission" date="2018-08" db="EMBL/GenBank/DDBJ databases">
        <title>Sequencing the genomes of 1000 actinobacteria strains.</title>
        <authorList>
            <person name="Klenk H.-P."/>
        </authorList>
    </citation>
    <scope>NUCLEOTIDE SEQUENCE [LARGE SCALE GENOMIC DNA]</scope>
    <source>
        <strain evidence="18 19">DSM 44099</strain>
    </source>
</reference>
<dbReference type="Gene3D" id="1.20.1580.10">
    <property type="entry name" value="ABC transporter ATPase like domain"/>
    <property type="match status" value="2"/>
</dbReference>
<dbReference type="InterPro" id="IPR017871">
    <property type="entry name" value="ABC_transporter-like_CS"/>
</dbReference>
<dbReference type="GO" id="GO:0004518">
    <property type="term" value="F:nuclease activity"/>
    <property type="evidence" value="ECO:0007669"/>
    <property type="project" value="UniProtKB-KW"/>
</dbReference>
<dbReference type="PROSITE" id="PS50893">
    <property type="entry name" value="ABC_TRANSPORTER_2"/>
    <property type="match status" value="2"/>
</dbReference>
<dbReference type="GO" id="GO:0006281">
    <property type="term" value="P:DNA repair"/>
    <property type="evidence" value="ECO:0007669"/>
    <property type="project" value="UniProtKB-KW"/>
</dbReference>
<dbReference type="GO" id="GO:0005737">
    <property type="term" value="C:cytoplasm"/>
    <property type="evidence" value="ECO:0007669"/>
    <property type="project" value="UniProtKB-SubCell"/>
</dbReference>
<evidence type="ECO:0000256" key="16">
    <source>
        <dbReference type="ARBA" id="ARBA00042156"/>
    </source>
</evidence>
<evidence type="ECO:0000256" key="9">
    <source>
        <dbReference type="ARBA" id="ARBA00022833"/>
    </source>
</evidence>
<evidence type="ECO:0000256" key="1">
    <source>
        <dbReference type="ARBA" id="ARBA00004496"/>
    </source>
</evidence>
<keyword evidence="12" id="KW-0238">DNA-binding</keyword>
<sequence>MYGVQTDFIEIIGARENNLKDVAVRIPKRQITVFTGVSGSGKSSLVFDTVAAEAQRQLNETFTAFARNFLPSYGQPDVDSIANLSAAIIVDQKRLGGSSRSTVGTITDINPLIRLLFSRVGQPYVGYSNAFSFNDPQGMCPECEGLGQVTTIDLDKFLDRSKSLNEGAILHPDFAAGGWYLNGYLHSGFYDPDKPLAEFTDEEMERLLHGTGKVPLEWQGGKINTTYEGVVDKFTRLYIKKDLGAMSERNKAVLLRFVTAGTCPLCKGARLSPAALAAEVAGYGITDLLAMEATELLGTLRELGPTVEPAGRPIVASLTDRVENLVTIGLGYIRLDRETTSLSGGESQRIKMVRHLSSSLTDMMYVFDEPSIGLHAHDVQRLNELLVKLRDKGNTVLVVEHDRDVIAIADHVIDMGPKAGAHGGEVVFTGTVAELSAAPTLTGRCMEHALPLKAHARTATGALTISGATVNNLKNVTVDIPTGVFTVVTGVAGSGKSSLINDVFLGRFPDAIDIDQSAVGASIRSNPATYTGLMDDIRRLFAKANGVNAGLFSFNSKGACPNCQGLGVLYTDLGFMDGFKSPCDVCHGRRFSEEVLGYHLRGKSIADVLELTAAEAVEFFTEKKLRAILTAVNDVGLDYLRLGQPLSTLSGGECQRIKLATELHKTGTVYVMDEPTTGLHMSDIAHLLEIVDRLVNQGNSVVVIEHNLDVIKNADWIIDLGPEGGTKGGEVLFTGPPAELLKADTYTAEAVRRDLSGI</sequence>
<dbReference type="PANTHER" id="PTHR43152:SF3">
    <property type="entry name" value="UVRABC SYSTEM PROTEIN A"/>
    <property type="match status" value="1"/>
</dbReference>
<evidence type="ECO:0000256" key="6">
    <source>
        <dbReference type="ARBA" id="ARBA00022763"/>
    </source>
</evidence>
<dbReference type="GO" id="GO:0016887">
    <property type="term" value="F:ATP hydrolysis activity"/>
    <property type="evidence" value="ECO:0007669"/>
    <property type="project" value="InterPro"/>
</dbReference>
<evidence type="ECO:0000256" key="15">
    <source>
        <dbReference type="ARBA" id="ARBA00039316"/>
    </source>
</evidence>
<dbReference type="Pfam" id="PF00005">
    <property type="entry name" value="ABC_tran"/>
    <property type="match status" value="1"/>
</dbReference>
<keyword evidence="2" id="KW-0963">Cytoplasm</keyword>
<keyword evidence="6" id="KW-0227">DNA damage</keyword>
<keyword evidence="8" id="KW-0863">Zinc-finger</keyword>
<dbReference type="Pfam" id="PF17755">
    <property type="entry name" value="UvrA_DNA-bind"/>
    <property type="match status" value="1"/>
</dbReference>
<protein>
    <recommendedName>
        <fullName evidence="15">UvrABC system protein A</fullName>
    </recommendedName>
    <alternativeName>
        <fullName evidence="16">Excinuclease ABC subunit A</fullName>
    </alternativeName>
</protein>
<feature type="domain" description="ABC transporter" evidence="17">
    <location>
        <begin position="4"/>
        <end position="448"/>
    </location>
</feature>
<keyword evidence="10" id="KW-0067">ATP-binding</keyword>
<evidence type="ECO:0000256" key="4">
    <source>
        <dbReference type="ARBA" id="ARBA00022737"/>
    </source>
</evidence>
<dbReference type="InterPro" id="IPR027417">
    <property type="entry name" value="P-loop_NTPase"/>
</dbReference>
<dbReference type="GO" id="GO:0005524">
    <property type="term" value="F:ATP binding"/>
    <property type="evidence" value="ECO:0007669"/>
    <property type="project" value="UniProtKB-KW"/>
</dbReference>
<keyword evidence="5" id="KW-0547">Nucleotide-binding</keyword>
<dbReference type="PROSITE" id="PS00211">
    <property type="entry name" value="ABC_TRANSPORTER_1"/>
    <property type="match status" value="1"/>
</dbReference>
<dbReference type="InterPro" id="IPR003439">
    <property type="entry name" value="ABC_transporter-like_ATP-bd"/>
</dbReference>
<evidence type="ECO:0000256" key="14">
    <source>
        <dbReference type="ARBA" id="ARBA00038000"/>
    </source>
</evidence>
<dbReference type="InterPro" id="IPR041552">
    <property type="entry name" value="UvrA_DNA-bd"/>
</dbReference>
<evidence type="ECO:0000313" key="19">
    <source>
        <dbReference type="Proteomes" id="UP000256913"/>
    </source>
</evidence>
<evidence type="ECO:0000256" key="3">
    <source>
        <dbReference type="ARBA" id="ARBA00022723"/>
    </source>
</evidence>
<proteinExistence type="inferred from homology"/>
<dbReference type="PANTHER" id="PTHR43152">
    <property type="entry name" value="UVRABC SYSTEM PROTEIN A"/>
    <property type="match status" value="1"/>
</dbReference>
<keyword evidence="11" id="KW-0267">Excision nuclease</keyword>
<gene>
    <name evidence="18" type="ORF">DFJ67_2713</name>
</gene>